<evidence type="ECO:0000256" key="5">
    <source>
        <dbReference type="ARBA" id="ARBA00023288"/>
    </source>
</evidence>
<keyword evidence="4" id="KW-0564">Palmitate</keyword>
<dbReference type="PROSITE" id="PS51257">
    <property type="entry name" value="PROKAR_LIPOPROTEIN"/>
    <property type="match status" value="1"/>
</dbReference>
<evidence type="ECO:0000256" key="1">
    <source>
        <dbReference type="ARBA" id="ARBA00022475"/>
    </source>
</evidence>
<name>A0A2K4ZPN2_9FIRM</name>
<evidence type="ECO:0000256" key="2">
    <source>
        <dbReference type="ARBA" id="ARBA00022729"/>
    </source>
</evidence>
<dbReference type="PANTHER" id="PTHR43649:SF33">
    <property type="entry name" value="POLYGALACTURONAN_RHAMNOGALACTURONAN-BINDING PROTEIN YTCQ"/>
    <property type="match status" value="1"/>
</dbReference>
<dbReference type="InterPro" id="IPR050490">
    <property type="entry name" value="Bact_solute-bd_prot1"/>
</dbReference>
<evidence type="ECO:0000256" key="3">
    <source>
        <dbReference type="ARBA" id="ARBA00023136"/>
    </source>
</evidence>
<keyword evidence="1" id="KW-1003">Cell membrane</keyword>
<keyword evidence="9" id="KW-1185">Reference proteome</keyword>
<dbReference type="Pfam" id="PF01547">
    <property type="entry name" value="SBP_bac_1"/>
    <property type="match status" value="1"/>
</dbReference>
<dbReference type="Gene3D" id="3.40.190.10">
    <property type="entry name" value="Periplasmic binding protein-like II"/>
    <property type="match status" value="2"/>
</dbReference>
<evidence type="ECO:0000313" key="9">
    <source>
        <dbReference type="Proteomes" id="UP000236311"/>
    </source>
</evidence>
<accession>A0A2K4ZPN2</accession>
<sequence>MKKKMLAILMCISLMATMLTGCGSEGSQDSSTGSAESASGGQAASDSQTPPEEQTSGENVTINWLGYYTSEITVTPDSWAEQLLEETFHINLEPITDVSSANIDTYVSSGDILNATCYPSYLHNDFRYMYDQGLIREIPQEWLYEYYPTGMQLYTDFLGEEFFEKGDHLVDGRCLYIPFNTNAPTSTSVVVYRKDWMEKVGMSEPTTLEELHDLLYAFTYEDPDGNGKDDTYGIDIGTNWMGLWPVYGAFGFAQSQNSKGSYQLQEDGSVIYTSVQDAYKSALGVIKEWYDEGIIDPECITDKRDQVRTKWSNGTIGVMVDSQTWYYSNRGSSSIIGMVEDVFGEGTVEVMGPLSTAYGDGTVYASALYPNASANRALCFTANATDEQVITVLKMMEGLTTDHELATKIIYGEEGVDYTLGDSGQIQVTMSVEDQAARGLGDTFYGMSAPDQYMIELTQSERDKANIAKSGAWPTIYQGNNFASVFNEAYDTYTGEIQKVEEDFFYGVLKGDKDLEADWEQYLADMNKAGLDKVIAEYEEALK</sequence>
<dbReference type="SUPFAM" id="SSF53850">
    <property type="entry name" value="Periplasmic binding protein-like II"/>
    <property type="match status" value="1"/>
</dbReference>
<dbReference type="EMBL" id="OFSM01000051">
    <property type="protein sequence ID" value="SOY32453.1"/>
    <property type="molecule type" value="Genomic_DNA"/>
</dbReference>
<evidence type="ECO:0000256" key="7">
    <source>
        <dbReference type="SAM" id="SignalP"/>
    </source>
</evidence>
<dbReference type="Proteomes" id="UP000236311">
    <property type="component" value="Unassembled WGS sequence"/>
</dbReference>
<feature type="region of interest" description="Disordered" evidence="6">
    <location>
        <begin position="23"/>
        <end position="57"/>
    </location>
</feature>
<dbReference type="AlphaFoldDB" id="A0A2K4ZPN2"/>
<dbReference type="PANTHER" id="PTHR43649">
    <property type="entry name" value="ARABINOSE-BINDING PROTEIN-RELATED"/>
    <property type="match status" value="1"/>
</dbReference>
<dbReference type="InterPro" id="IPR006059">
    <property type="entry name" value="SBP"/>
</dbReference>
<feature type="chain" id="PRO_5039399611" evidence="7">
    <location>
        <begin position="22"/>
        <end position="543"/>
    </location>
</feature>
<evidence type="ECO:0000313" key="8">
    <source>
        <dbReference type="EMBL" id="SOY32453.1"/>
    </source>
</evidence>
<dbReference type="RefSeq" id="WP_172455299.1">
    <property type="nucleotide sequence ID" value="NZ_CANRXC010000066.1"/>
</dbReference>
<proteinExistence type="predicted"/>
<keyword evidence="3" id="KW-0472">Membrane</keyword>
<gene>
    <name evidence="8" type="primary">lipO_26</name>
    <name evidence="8" type="ORF">AMURIS_05212</name>
</gene>
<protein>
    <submittedName>
        <fullName evidence="8">Lipoprotein LipO</fullName>
    </submittedName>
</protein>
<organism evidence="8 9">
    <name type="scientific">Acetatifactor muris</name>
    <dbReference type="NCBI Taxonomy" id="879566"/>
    <lineage>
        <taxon>Bacteria</taxon>
        <taxon>Bacillati</taxon>
        <taxon>Bacillota</taxon>
        <taxon>Clostridia</taxon>
        <taxon>Lachnospirales</taxon>
        <taxon>Lachnospiraceae</taxon>
        <taxon>Acetatifactor</taxon>
    </lineage>
</organism>
<feature type="signal peptide" evidence="7">
    <location>
        <begin position="1"/>
        <end position="21"/>
    </location>
</feature>
<keyword evidence="2 7" id="KW-0732">Signal</keyword>
<keyword evidence="5 8" id="KW-0449">Lipoprotein</keyword>
<evidence type="ECO:0000256" key="4">
    <source>
        <dbReference type="ARBA" id="ARBA00023139"/>
    </source>
</evidence>
<feature type="compositionally biased region" description="Low complexity" evidence="6">
    <location>
        <begin position="26"/>
        <end position="49"/>
    </location>
</feature>
<evidence type="ECO:0000256" key="6">
    <source>
        <dbReference type="SAM" id="MobiDB-lite"/>
    </source>
</evidence>
<reference evidence="8 9" key="1">
    <citation type="submission" date="2018-01" db="EMBL/GenBank/DDBJ databases">
        <authorList>
            <person name="Gaut B.S."/>
            <person name="Morton B.R."/>
            <person name="Clegg M.T."/>
            <person name="Duvall M.R."/>
        </authorList>
    </citation>
    <scope>NUCLEOTIDE SEQUENCE [LARGE SCALE GENOMIC DNA]</scope>
    <source>
        <strain evidence="8">GP69</strain>
    </source>
</reference>